<accession>A0AAT9GQK1</accession>
<dbReference type="KEGG" id="sjv:SJAV_09030"/>
<name>A0AAT9GQK1_9CREN</name>
<sequence length="36" mass="4532">MIEGTYQELSKKIRYYLKKINLKLERENVSYTFYLR</sequence>
<evidence type="ECO:0000313" key="1">
    <source>
        <dbReference type="EMBL" id="BFH72959.1"/>
    </source>
</evidence>
<protein>
    <submittedName>
        <fullName evidence="1">Uncharacterized protein</fullName>
    </submittedName>
</protein>
<organism evidence="1">
    <name type="scientific">Sulfurisphaera javensis</name>
    <dbReference type="NCBI Taxonomy" id="2049879"/>
    <lineage>
        <taxon>Archaea</taxon>
        <taxon>Thermoproteota</taxon>
        <taxon>Thermoprotei</taxon>
        <taxon>Sulfolobales</taxon>
        <taxon>Sulfolobaceae</taxon>
        <taxon>Sulfurisphaera</taxon>
    </lineage>
</organism>
<proteinExistence type="predicted"/>
<dbReference type="EMBL" id="AP031322">
    <property type="protein sequence ID" value="BFH72959.1"/>
    <property type="molecule type" value="Genomic_DNA"/>
</dbReference>
<dbReference type="AlphaFoldDB" id="A0AAT9GQK1"/>
<gene>
    <name evidence="1" type="ORF">SJAV_09030</name>
</gene>
<reference evidence="1" key="1">
    <citation type="submission" date="2024-03" db="EMBL/GenBank/DDBJ databases">
        <title>Complete genome sequence of Sulfurisphaera javensis strain KD-1.</title>
        <authorList>
            <person name="Sakai H."/>
            <person name="Nur N."/>
            <person name="Suwanto A."/>
            <person name="Kurosawa N."/>
        </authorList>
    </citation>
    <scope>NUCLEOTIDE SEQUENCE</scope>
    <source>
        <strain evidence="1">KD-1</strain>
    </source>
</reference>